<organism evidence="2">
    <name type="scientific">Cladocopium goreaui</name>
    <dbReference type="NCBI Taxonomy" id="2562237"/>
    <lineage>
        <taxon>Eukaryota</taxon>
        <taxon>Sar</taxon>
        <taxon>Alveolata</taxon>
        <taxon>Dinophyceae</taxon>
        <taxon>Suessiales</taxon>
        <taxon>Symbiodiniaceae</taxon>
        <taxon>Cladocopium</taxon>
    </lineage>
</organism>
<reference evidence="3 4" key="2">
    <citation type="submission" date="2024-05" db="EMBL/GenBank/DDBJ databases">
        <authorList>
            <person name="Chen Y."/>
            <person name="Shah S."/>
            <person name="Dougan E. K."/>
            <person name="Thang M."/>
            <person name="Chan C."/>
        </authorList>
    </citation>
    <scope>NUCLEOTIDE SEQUENCE [LARGE SCALE GENOMIC DNA]</scope>
</reference>
<reference evidence="2" key="1">
    <citation type="submission" date="2022-10" db="EMBL/GenBank/DDBJ databases">
        <authorList>
            <person name="Chen Y."/>
            <person name="Dougan E. K."/>
            <person name="Chan C."/>
            <person name="Rhodes N."/>
            <person name="Thang M."/>
        </authorList>
    </citation>
    <scope>NUCLEOTIDE SEQUENCE</scope>
</reference>
<comment type="caution">
    <text evidence="2">The sequence shown here is derived from an EMBL/GenBank/DDBJ whole genome shotgun (WGS) entry which is preliminary data.</text>
</comment>
<evidence type="ECO:0000313" key="3">
    <source>
        <dbReference type="EMBL" id="CAL4765889.1"/>
    </source>
</evidence>
<proteinExistence type="predicted"/>
<feature type="region of interest" description="Disordered" evidence="1">
    <location>
        <begin position="416"/>
        <end position="436"/>
    </location>
</feature>
<feature type="region of interest" description="Disordered" evidence="1">
    <location>
        <begin position="178"/>
        <end position="197"/>
    </location>
</feature>
<dbReference type="AlphaFoldDB" id="A0A9P1FLM4"/>
<dbReference type="EMBL" id="CAMXCT020000423">
    <property type="protein sequence ID" value="CAL1131952.1"/>
    <property type="molecule type" value="Genomic_DNA"/>
</dbReference>
<feature type="non-terminal residue" evidence="2">
    <location>
        <position position="1"/>
    </location>
</feature>
<keyword evidence="4" id="KW-1185">Reference proteome</keyword>
<feature type="region of interest" description="Disordered" evidence="1">
    <location>
        <begin position="262"/>
        <end position="353"/>
    </location>
</feature>
<gene>
    <name evidence="2" type="ORF">C1SCF055_LOCUS6618</name>
</gene>
<name>A0A9P1FLM4_9DINO</name>
<evidence type="ECO:0000256" key="1">
    <source>
        <dbReference type="SAM" id="MobiDB-lite"/>
    </source>
</evidence>
<evidence type="ECO:0000313" key="4">
    <source>
        <dbReference type="Proteomes" id="UP001152797"/>
    </source>
</evidence>
<dbReference type="EMBL" id="CAMXCT030000423">
    <property type="protein sequence ID" value="CAL4765889.1"/>
    <property type="molecule type" value="Genomic_DNA"/>
</dbReference>
<feature type="non-terminal residue" evidence="2">
    <location>
        <position position="945"/>
    </location>
</feature>
<dbReference type="EMBL" id="CAMXCT010000423">
    <property type="protein sequence ID" value="CAI3978577.1"/>
    <property type="molecule type" value="Genomic_DNA"/>
</dbReference>
<protein>
    <submittedName>
        <fullName evidence="3">Tyr recombinase domain-containing protein</fullName>
    </submittedName>
</protein>
<sequence>VKLGSNVNKKYWALPKSLKLDQRMKKTRRLKSGKWNDLTDMRWREEWFAVLVKERPVLERPGITVIGEVIGAESDGLLKEALDGMVAGGVHLCPEDPCPLAFDGTIGIHATRVRSWALQKFAADYLSRSGKAALKKAIRRCQAPFRWPACCGSSQALKGASQGAFQAKAPSRCWRAGVPSDGEELDGEADATGPDRAALRDKLRETRERIIGSTTPLGARRRCDSWVRGSPPARLVAGTSLSPDQSTPLALAPLAPLAGTRACGVQTNQQASKRRKDKKDKGKNDGVKALLDLLQGKKKRKKKKKRDRKSDRDQDGPSWRSFGSSSRSRKRRHQDSSDEDSELSIEPPLRRRAAKEPGSVMAMLVKHAQDQLDKGTLLETEGKLPEAAIAVHLAEDGWGTAAQLETYPLEPVQAASTGTMNHAPSTEASALGPEESRDVPLALGRGRREVAASCESEALNSIGAGTGGIAGGNRAEVSQLYDLVAMTPVESFCQPHFADIADEDIWTALSILACNQCVCWLWPCVIAEKAVCCELHGGSMLEIWFVRELVDGFLITLRAALPSWLTSTCEEAVVYGFTFKVKYVAENVASMDAEAEQEIIEDDLEPMDGAEVREKDDCATNVYLVIVHVESSENPTTMPVVPSGWPGQASRLDRRRAREAIVLEEVGITAATLERYYTAVARMLPILDDVMTEVSLDEAIADWIQEEFSDGSPLHLTGDALSGIHHLEPSTRRKLPKAWRLYSIWRRYKVPCRAPRLTQDITLPMAGWCIEAQELTIGALLAASRVSLPFTHWRNPSGQTVRGGATFEMQSHRLMEKTFYYVADGETLVWLYHEPVAWKCCGTSFIVWFRGMNLLPWLQDHGSKMERLLEPKEGSGNSDSFEEVLAPTFLRKSALVDEDSFTQNLYKDGSSNCCFPACKAVGPCSWELCLLGQSSQDTFGQGSPE</sequence>
<accession>A0A9P1FLM4</accession>
<feature type="compositionally biased region" description="Polar residues" evidence="1">
    <location>
        <begin position="416"/>
        <end position="428"/>
    </location>
</feature>
<evidence type="ECO:0000313" key="2">
    <source>
        <dbReference type="EMBL" id="CAI3978577.1"/>
    </source>
</evidence>
<feature type="compositionally biased region" description="Basic residues" evidence="1">
    <location>
        <begin position="296"/>
        <end position="307"/>
    </location>
</feature>
<dbReference type="Proteomes" id="UP001152797">
    <property type="component" value="Unassembled WGS sequence"/>
</dbReference>